<feature type="domain" description="BZIP" evidence="5">
    <location>
        <begin position="85"/>
        <end position="148"/>
    </location>
</feature>
<evidence type="ECO:0000256" key="2">
    <source>
        <dbReference type="ARBA" id="ARBA00023125"/>
    </source>
</evidence>
<feature type="compositionally biased region" description="Basic residues" evidence="4">
    <location>
        <begin position="98"/>
        <end position="110"/>
    </location>
</feature>
<accession>A0A210QNK7</accession>
<dbReference type="PANTHER" id="PTHR23351:SF24">
    <property type="entry name" value="ACTIVATING TRANSCRIPTION FACTOR 3-RELATED"/>
    <property type="match status" value="1"/>
</dbReference>
<dbReference type="SUPFAM" id="SSF57959">
    <property type="entry name" value="Leucine zipper domain"/>
    <property type="match status" value="1"/>
</dbReference>
<dbReference type="GO" id="GO:0000981">
    <property type="term" value="F:DNA-binding transcription factor activity, RNA polymerase II-specific"/>
    <property type="evidence" value="ECO:0007669"/>
    <property type="project" value="TreeGrafter"/>
</dbReference>
<dbReference type="PANTHER" id="PTHR23351">
    <property type="entry name" value="FOS TRANSCRIPTION FACTOR-RELATED"/>
    <property type="match status" value="1"/>
</dbReference>
<dbReference type="EMBL" id="NEDP02002660">
    <property type="protein sequence ID" value="OWF50326.1"/>
    <property type="molecule type" value="Genomic_DNA"/>
</dbReference>
<dbReference type="SMART" id="SM00338">
    <property type="entry name" value="BRLZ"/>
    <property type="match status" value="1"/>
</dbReference>
<dbReference type="InterPro" id="IPR000837">
    <property type="entry name" value="AP-1"/>
</dbReference>
<dbReference type="InterPro" id="IPR046347">
    <property type="entry name" value="bZIP_sf"/>
</dbReference>
<proteinExistence type="predicted"/>
<gene>
    <name evidence="6" type="ORF">KP79_PYT10567</name>
</gene>
<feature type="region of interest" description="Disordered" evidence="4">
    <location>
        <begin position="98"/>
        <end position="120"/>
    </location>
</feature>
<protein>
    <submittedName>
        <fullName evidence="6">Proto-oncogene c-FOS</fullName>
    </submittedName>
</protein>
<keyword evidence="1" id="KW-0805">Transcription regulation</keyword>
<evidence type="ECO:0000313" key="7">
    <source>
        <dbReference type="Proteomes" id="UP000242188"/>
    </source>
</evidence>
<keyword evidence="2" id="KW-0238">DNA-binding</keyword>
<sequence>MDLLDSCNDFLDPCDLEVINVNSITDEKLRSATLESLETGKITPLLKEELKCRILTRCLEEGKELSPERAIKIQPRKDKLKPDEMMKLEKRREQNRRAARKFRMKKHKTTKTLQQESDVLESKNNDLQDDIQTLLKQKFHLQNLLSEHEGRCRLTPVSERLSPVSERHTPISEQDLSPMDDYRICPIALPPQNFNMELP</sequence>
<dbReference type="InterPro" id="IPR004827">
    <property type="entry name" value="bZIP"/>
</dbReference>
<dbReference type="GO" id="GO:0000978">
    <property type="term" value="F:RNA polymerase II cis-regulatory region sequence-specific DNA binding"/>
    <property type="evidence" value="ECO:0007669"/>
    <property type="project" value="TreeGrafter"/>
</dbReference>
<evidence type="ECO:0000256" key="1">
    <source>
        <dbReference type="ARBA" id="ARBA00023015"/>
    </source>
</evidence>
<dbReference type="OrthoDB" id="2596881at2759"/>
<evidence type="ECO:0000259" key="5">
    <source>
        <dbReference type="PROSITE" id="PS50217"/>
    </source>
</evidence>
<keyword evidence="7" id="KW-1185">Reference proteome</keyword>
<dbReference type="AlphaFoldDB" id="A0A210QNK7"/>
<dbReference type="STRING" id="6573.A0A210QNK7"/>
<keyword evidence="3" id="KW-0804">Transcription</keyword>
<dbReference type="Pfam" id="PF00170">
    <property type="entry name" value="bZIP_1"/>
    <property type="match status" value="1"/>
</dbReference>
<name>A0A210QNK7_MIZYE</name>
<comment type="caution">
    <text evidence="6">The sequence shown here is derived from an EMBL/GenBank/DDBJ whole genome shotgun (WGS) entry which is preliminary data.</text>
</comment>
<dbReference type="Gene3D" id="1.20.5.170">
    <property type="match status" value="1"/>
</dbReference>
<reference evidence="6 7" key="1">
    <citation type="journal article" date="2017" name="Nat. Ecol. Evol.">
        <title>Scallop genome provides insights into evolution of bilaterian karyotype and development.</title>
        <authorList>
            <person name="Wang S."/>
            <person name="Zhang J."/>
            <person name="Jiao W."/>
            <person name="Li J."/>
            <person name="Xun X."/>
            <person name="Sun Y."/>
            <person name="Guo X."/>
            <person name="Huan P."/>
            <person name="Dong B."/>
            <person name="Zhang L."/>
            <person name="Hu X."/>
            <person name="Sun X."/>
            <person name="Wang J."/>
            <person name="Zhao C."/>
            <person name="Wang Y."/>
            <person name="Wang D."/>
            <person name="Huang X."/>
            <person name="Wang R."/>
            <person name="Lv J."/>
            <person name="Li Y."/>
            <person name="Zhang Z."/>
            <person name="Liu B."/>
            <person name="Lu W."/>
            <person name="Hui Y."/>
            <person name="Liang J."/>
            <person name="Zhou Z."/>
            <person name="Hou R."/>
            <person name="Li X."/>
            <person name="Liu Y."/>
            <person name="Li H."/>
            <person name="Ning X."/>
            <person name="Lin Y."/>
            <person name="Zhao L."/>
            <person name="Xing Q."/>
            <person name="Dou J."/>
            <person name="Li Y."/>
            <person name="Mao J."/>
            <person name="Guo H."/>
            <person name="Dou H."/>
            <person name="Li T."/>
            <person name="Mu C."/>
            <person name="Jiang W."/>
            <person name="Fu Q."/>
            <person name="Fu X."/>
            <person name="Miao Y."/>
            <person name="Liu J."/>
            <person name="Yu Q."/>
            <person name="Li R."/>
            <person name="Liao H."/>
            <person name="Li X."/>
            <person name="Kong Y."/>
            <person name="Jiang Z."/>
            <person name="Chourrout D."/>
            <person name="Li R."/>
            <person name="Bao Z."/>
        </authorList>
    </citation>
    <scope>NUCLEOTIDE SEQUENCE [LARGE SCALE GENOMIC DNA]</scope>
    <source>
        <strain evidence="6 7">PY_sf001</strain>
    </source>
</reference>
<evidence type="ECO:0000256" key="4">
    <source>
        <dbReference type="SAM" id="MobiDB-lite"/>
    </source>
</evidence>
<evidence type="ECO:0000256" key="3">
    <source>
        <dbReference type="ARBA" id="ARBA00023163"/>
    </source>
</evidence>
<organism evidence="6 7">
    <name type="scientific">Mizuhopecten yessoensis</name>
    <name type="common">Japanese scallop</name>
    <name type="synonym">Patinopecten yessoensis</name>
    <dbReference type="NCBI Taxonomy" id="6573"/>
    <lineage>
        <taxon>Eukaryota</taxon>
        <taxon>Metazoa</taxon>
        <taxon>Spiralia</taxon>
        <taxon>Lophotrochozoa</taxon>
        <taxon>Mollusca</taxon>
        <taxon>Bivalvia</taxon>
        <taxon>Autobranchia</taxon>
        <taxon>Pteriomorphia</taxon>
        <taxon>Pectinida</taxon>
        <taxon>Pectinoidea</taxon>
        <taxon>Pectinidae</taxon>
        <taxon>Mizuhopecten</taxon>
    </lineage>
</organism>
<dbReference type="Proteomes" id="UP000242188">
    <property type="component" value="Unassembled WGS sequence"/>
</dbReference>
<dbReference type="PRINTS" id="PR00042">
    <property type="entry name" value="LEUZIPPRFOS"/>
</dbReference>
<dbReference type="GO" id="GO:0005634">
    <property type="term" value="C:nucleus"/>
    <property type="evidence" value="ECO:0007669"/>
    <property type="project" value="TreeGrafter"/>
</dbReference>
<evidence type="ECO:0000313" key="6">
    <source>
        <dbReference type="EMBL" id="OWF50326.1"/>
    </source>
</evidence>
<dbReference type="PROSITE" id="PS00036">
    <property type="entry name" value="BZIP_BASIC"/>
    <property type="match status" value="1"/>
</dbReference>
<dbReference type="PROSITE" id="PS50217">
    <property type="entry name" value="BZIP"/>
    <property type="match status" value="1"/>
</dbReference>